<keyword evidence="1" id="KW-0479">Metal-binding</keyword>
<feature type="binding site" evidence="1">
    <location>
        <position position="190"/>
    </location>
    <ligand>
        <name>a divalent metal cation</name>
        <dbReference type="ChEBI" id="CHEBI:60240"/>
        <label>2</label>
    </ligand>
</feature>
<dbReference type="InterPro" id="IPR001130">
    <property type="entry name" value="TatD-like"/>
</dbReference>
<evidence type="ECO:0000256" key="1">
    <source>
        <dbReference type="PIRSR" id="PIRSR005902-1"/>
    </source>
</evidence>
<proteinExistence type="predicted"/>
<sequence length="324" mass="35519">MTQLSASPEARASAPAFIDAHCHIHDPRFSQQQEGGALQAVIARATAANVTHMVSCACFEDDWDALDTVLSTWEQYKSSDSSGVIGLTPSFGVHPWWAQSKRDDYLELLRAKLMQHPNASLGEIGLCKTARGRLVDRETQERVFYEQLGLAAELSRTCVIHCVGLYGKLLELLQKQTKATHKLPPKIVLHSYGGGAEMATSFLALEEKVTPHTQVYFSLNAKQLTDTRSDKAASCCASIPLRSLLLETDAPDQVLPPEVLQQHADADDAIAFSAEDSLVATTLQLNEPAFVRIAYIRAAEIRNVSLEELAAQVQQNARATFGFE</sequence>
<dbReference type="CDD" id="cd01310">
    <property type="entry name" value="TatD_DNAse"/>
    <property type="match status" value="1"/>
</dbReference>
<dbReference type="PIRSF" id="PIRSF005902">
    <property type="entry name" value="DNase_TatD"/>
    <property type="match status" value="1"/>
</dbReference>
<dbReference type="VEuPathDB" id="FungiDB:PYU1_G004561"/>
<dbReference type="PANTHER" id="PTHR47176">
    <property type="entry name" value="OSJNBA0020J04.13 PROTEIN"/>
    <property type="match status" value="1"/>
</dbReference>
<dbReference type="AlphaFoldDB" id="A0A075LYQ0"/>
<organism evidence="2">
    <name type="scientific">Globisporangium ultimum</name>
    <name type="common">Pythium ultimum</name>
    <dbReference type="NCBI Taxonomy" id="2052682"/>
    <lineage>
        <taxon>Eukaryota</taxon>
        <taxon>Sar</taxon>
        <taxon>Stramenopiles</taxon>
        <taxon>Oomycota</taxon>
        <taxon>Peronosporomycetes</taxon>
        <taxon>Pythiales</taxon>
        <taxon>Pythiaceae</taxon>
        <taxon>Globisporangium</taxon>
    </lineage>
</organism>
<evidence type="ECO:0000313" key="2">
    <source>
        <dbReference type="EMBL" id="AIF71162.1"/>
    </source>
</evidence>
<dbReference type="SUPFAM" id="SSF51556">
    <property type="entry name" value="Metallo-dependent hydrolases"/>
    <property type="match status" value="1"/>
</dbReference>
<dbReference type="EMBL" id="KM024056">
    <property type="protein sequence ID" value="AIF71162.1"/>
    <property type="molecule type" value="Genomic_DNA"/>
</dbReference>
<dbReference type="InterPro" id="IPR032466">
    <property type="entry name" value="Metal_Hydrolase"/>
</dbReference>
<dbReference type="VEuPathDB" id="FungiDB:PUG3_G000009"/>
<dbReference type="PANTHER" id="PTHR47176:SF1">
    <property type="entry name" value="OS04G0577500 PROTEIN"/>
    <property type="match status" value="1"/>
</dbReference>
<feature type="binding site" evidence="1">
    <location>
        <position position="123"/>
    </location>
    <ligand>
        <name>a divalent metal cation</name>
        <dbReference type="ChEBI" id="CHEBI:60240"/>
        <label>1</label>
    </ligand>
</feature>
<feature type="binding site" evidence="1">
    <location>
        <position position="249"/>
    </location>
    <ligand>
        <name>a divalent metal cation</name>
        <dbReference type="ChEBI" id="CHEBI:60240"/>
        <label>1</label>
    </ligand>
</feature>
<reference evidence="2" key="1">
    <citation type="journal article" date="2014" name="Mol. Plant Microbe Interact.">
        <title>Phytophthora sojae TatD Nuclease Positively Regulates Sporulation and Negatively Regulates Pathogenesis.</title>
        <authorList>
            <person name="Chen L."/>
            <person name="Shen D."/>
            <person name="Sun N."/>
            <person name="Xu J."/>
            <person name="Wang W."/>
            <person name="Dou D."/>
        </authorList>
    </citation>
    <scope>NUCLEOTIDE SEQUENCE</scope>
</reference>
<gene>
    <name evidence="2" type="primary">TatD2</name>
</gene>
<accession>A0A075LYQ0</accession>
<feature type="binding site" evidence="1">
    <location>
        <position position="23"/>
    </location>
    <ligand>
        <name>a divalent metal cation</name>
        <dbReference type="ChEBI" id="CHEBI:60240"/>
        <label>1</label>
    </ligand>
</feature>
<dbReference type="GO" id="GO:0046872">
    <property type="term" value="F:metal ion binding"/>
    <property type="evidence" value="ECO:0007669"/>
    <property type="project" value="UniProtKB-KW"/>
</dbReference>
<dbReference type="Gene3D" id="3.20.20.140">
    <property type="entry name" value="Metal-dependent hydrolases"/>
    <property type="match status" value="1"/>
</dbReference>
<dbReference type="OMA" id="VSCATHE"/>
<protein>
    <submittedName>
        <fullName evidence="2">TatD related DNase</fullName>
    </submittedName>
</protein>
<dbReference type="Pfam" id="PF01026">
    <property type="entry name" value="TatD_DNase"/>
    <property type="match status" value="1"/>
</dbReference>
<feature type="binding site" evidence="1">
    <location>
        <position position="21"/>
    </location>
    <ligand>
        <name>a divalent metal cation</name>
        <dbReference type="ChEBI" id="CHEBI:60240"/>
        <label>1</label>
    </ligand>
</feature>
<dbReference type="GO" id="GO:0016788">
    <property type="term" value="F:hydrolase activity, acting on ester bonds"/>
    <property type="evidence" value="ECO:0007669"/>
    <property type="project" value="InterPro"/>
</dbReference>
<feature type="binding site" evidence="1">
    <location>
        <position position="161"/>
    </location>
    <ligand>
        <name>a divalent metal cation</name>
        <dbReference type="ChEBI" id="CHEBI:60240"/>
        <label>2</label>
    </ligand>
</feature>
<name>A0A075LYQ0_GLOUL</name>